<organism evidence="2 3">
    <name type="scientific">Tritrichomonas foetus</name>
    <dbReference type="NCBI Taxonomy" id="1144522"/>
    <lineage>
        <taxon>Eukaryota</taxon>
        <taxon>Metamonada</taxon>
        <taxon>Parabasalia</taxon>
        <taxon>Tritrichomonadida</taxon>
        <taxon>Tritrichomonadidae</taxon>
        <taxon>Tritrichomonas</taxon>
    </lineage>
</organism>
<comment type="caution">
    <text evidence="2">The sequence shown here is derived from an EMBL/GenBank/DDBJ whole genome shotgun (WGS) entry which is preliminary data.</text>
</comment>
<protein>
    <submittedName>
        <fullName evidence="2">Uncharacterized protein</fullName>
    </submittedName>
</protein>
<feature type="region of interest" description="Disordered" evidence="1">
    <location>
        <begin position="1"/>
        <end position="134"/>
    </location>
</feature>
<dbReference type="Proteomes" id="UP000179807">
    <property type="component" value="Unassembled WGS sequence"/>
</dbReference>
<dbReference type="RefSeq" id="XP_068363229.1">
    <property type="nucleotide sequence ID" value="XM_068501552.1"/>
</dbReference>
<dbReference type="GeneID" id="94836256"/>
<feature type="compositionally biased region" description="Basic residues" evidence="1">
    <location>
        <begin position="101"/>
        <end position="112"/>
    </location>
</feature>
<name>A0A1J4KL46_9EUKA</name>
<keyword evidence="3" id="KW-1185">Reference proteome</keyword>
<proteinExistence type="predicted"/>
<dbReference type="AlphaFoldDB" id="A0A1J4KL46"/>
<evidence type="ECO:0000313" key="2">
    <source>
        <dbReference type="EMBL" id="OHT10093.1"/>
    </source>
</evidence>
<feature type="compositionally biased region" description="Polar residues" evidence="1">
    <location>
        <begin position="113"/>
        <end position="126"/>
    </location>
</feature>
<feature type="compositionally biased region" description="Polar residues" evidence="1">
    <location>
        <begin position="36"/>
        <end position="45"/>
    </location>
</feature>
<evidence type="ECO:0000313" key="3">
    <source>
        <dbReference type="Proteomes" id="UP000179807"/>
    </source>
</evidence>
<sequence>MKGKEPTFGNIDREKKAQGIKCPIITKPTHNDSDQKLNISISPSRQQQQPTQQQQQQPTQQQQQQPTQQQQQQPTQQQQQQPTQQQQQQPTQQQQQPTQQNRKKTQFKKGKQYRQQSKLQFVYTPSSKDRTPQKEVTNSIVPNDNMVYVALHDTSKKVLTEGLEQKYGKVKSIKYIQVAQVEFYDEECAAIASEEGHIEINGENLQIFNIKS</sequence>
<feature type="compositionally biased region" description="Low complexity" evidence="1">
    <location>
        <begin position="46"/>
        <end position="100"/>
    </location>
</feature>
<dbReference type="EMBL" id="MLAK01000621">
    <property type="protein sequence ID" value="OHT10093.1"/>
    <property type="molecule type" value="Genomic_DNA"/>
</dbReference>
<reference evidence="2" key="1">
    <citation type="submission" date="2016-10" db="EMBL/GenBank/DDBJ databases">
        <authorList>
            <person name="Benchimol M."/>
            <person name="Almeida L.G."/>
            <person name="Vasconcelos A.T."/>
            <person name="Perreira-Neves A."/>
            <person name="Rosa I.A."/>
            <person name="Tasca T."/>
            <person name="Bogo M.R."/>
            <person name="de Souza W."/>
        </authorList>
    </citation>
    <scope>NUCLEOTIDE SEQUENCE [LARGE SCALE GENOMIC DNA]</scope>
    <source>
        <strain evidence="2">K</strain>
    </source>
</reference>
<evidence type="ECO:0000256" key="1">
    <source>
        <dbReference type="SAM" id="MobiDB-lite"/>
    </source>
</evidence>
<gene>
    <name evidence="2" type="ORF">TRFO_20719</name>
</gene>
<dbReference type="VEuPathDB" id="TrichDB:TRFO_20719"/>
<accession>A0A1J4KL46</accession>